<accession>A0A1S2QIE6</accession>
<dbReference type="OrthoDB" id="9797989at2"/>
<sequence>MPELIDPTARLRTSFLAAVAEFRQDSDYPAAWFVADVDPPALTDAAALPIRAEAGSSALPVTRLYRVPTVEVSAG</sequence>
<name>A0A1S2QIE6_9ACTN</name>
<gene>
    <name evidence="1" type="ORF">BIV23_13205</name>
</gene>
<protein>
    <submittedName>
        <fullName evidence="1">Uncharacterized protein</fullName>
    </submittedName>
</protein>
<dbReference type="Proteomes" id="UP000179642">
    <property type="component" value="Unassembled WGS sequence"/>
</dbReference>
<keyword evidence="2" id="KW-1185">Reference proteome</keyword>
<proteinExistence type="predicted"/>
<evidence type="ECO:0000313" key="1">
    <source>
        <dbReference type="EMBL" id="OIK05216.1"/>
    </source>
</evidence>
<dbReference type="AlphaFoldDB" id="A0A1S2QIE6"/>
<dbReference type="EMBL" id="MLYO01000023">
    <property type="protein sequence ID" value="OIK05216.1"/>
    <property type="molecule type" value="Genomic_DNA"/>
</dbReference>
<comment type="caution">
    <text evidence="1">The sequence shown here is derived from an EMBL/GenBank/DDBJ whole genome shotgun (WGS) entry which is preliminary data.</text>
</comment>
<evidence type="ECO:0000313" key="2">
    <source>
        <dbReference type="Proteomes" id="UP000179642"/>
    </source>
</evidence>
<organism evidence="1 2">
    <name type="scientific">Streptomyces monashensis</name>
    <dbReference type="NCBI Taxonomy" id="1678012"/>
    <lineage>
        <taxon>Bacteria</taxon>
        <taxon>Bacillati</taxon>
        <taxon>Actinomycetota</taxon>
        <taxon>Actinomycetes</taxon>
        <taxon>Kitasatosporales</taxon>
        <taxon>Streptomycetaceae</taxon>
        <taxon>Streptomyces</taxon>
    </lineage>
</organism>
<reference evidence="1 2" key="1">
    <citation type="submission" date="2016-10" db="EMBL/GenBank/DDBJ databases">
        <title>Genome sequence of Streptomyces sp. MUSC 1.</title>
        <authorList>
            <person name="Lee L.-H."/>
            <person name="Ser H.-L."/>
            <person name="Law J.W.-F."/>
        </authorList>
    </citation>
    <scope>NUCLEOTIDE SEQUENCE [LARGE SCALE GENOMIC DNA]</scope>
    <source>
        <strain evidence="1 2">MUSC 1</strain>
    </source>
</reference>
<dbReference type="RefSeq" id="WP_071381003.1">
    <property type="nucleotide sequence ID" value="NZ_MLYO01000023.1"/>
</dbReference>